<feature type="compositionally biased region" description="Basic and acidic residues" evidence="17">
    <location>
        <begin position="685"/>
        <end position="732"/>
    </location>
</feature>
<keyword evidence="7 16" id="KW-0547">Nucleotide-binding</keyword>
<dbReference type="GO" id="GO:0005524">
    <property type="term" value="F:ATP binding"/>
    <property type="evidence" value="ECO:0007669"/>
    <property type="project" value="UniProtKB-UniRule"/>
</dbReference>
<dbReference type="SUPFAM" id="SSF56112">
    <property type="entry name" value="Protein kinase-like (PK-like)"/>
    <property type="match status" value="1"/>
</dbReference>
<reference evidence="19 20" key="1">
    <citation type="submission" date="2018-06" db="EMBL/GenBank/DDBJ databases">
        <title>Whole genome sequencing of Candida tropicalis (genome annotated by CSBL at Korea University).</title>
        <authorList>
            <person name="Ahn J."/>
        </authorList>
    </citation>
    <scope>NUCLEOTIDE SEQUENCE [LARGE SCALE GENOMIC DNA]</scope>
    <source>
        <strain evidence="19 20">ATCC 20962</strain>
    </source>
</reference>
<dbReference type="PROSITE" id="PS00107">
    <property type="entry name" value="PROTEIN_KINASE_ATP"/>
    <property type="match status" value="1"/>
</dbReference>
<dbReference type="Pfam" id="PF00069">
    <property type="entry name" value="Pkinase"/>
    <property type="match status" value="1"/>
</dbReference>
<dbReference type="GO" id="GO:0004693">
    <property type="term" value="F:cyclin-dependent protein serine/threonine kinase activity"/>
    <property type="evidence" value="ECO:0007669"/>
    <property type="project" value="UniProtKB-EC"/>
</dbReference>
<evidence type="ECO:0000256" key="8">
    <source>
        <dbReference type="ARBA" id="ARBA00022777"/>
    </source>
</evidence>
<dbReference type="EC" id="2.7.11.23" evidence="3"/>
<dbReference type="GO" id="GO:0030447">
    <property type="term" value="P:filamentous growth"/>
    <property type="evidence" value="ECO:0007669"/>
    <property type="project" value="UniProtKB-ARBA"/>
</dbReference>
<gene>
    <name evidence="19" type="primary">CRK1_0</name>
    <name evidence="19" type="ORF">Cantr_03118</name>
</gene>
<evidence type="ECO:0000313" key="20">
    <source>
        <dbReference type="Proteomes" id="UP000253472"/>
    </source>
</evidence>
<organism evidence="19 20">
    <name type="scientific">Candida viswanathii</name>
    <dbReference type="NCBI Taxonomy" id="5486"/>
    <lineage>
        <taxon>Eukaryota</taxon>
        <taxon>Fungi</taxon>
        <taxon>Dikarya</taxon>
        <taxon>Ascomycota</taxon>
        <taxon>Saccharomycotina</taxon>
        <taxon>Pichiomycetes</taxon>
        <taxon>Debaryomycetaceae</taxon>
        <taxon>Candida/Lodderomyces clade</taxon>
        <taxon>Candida</taxon>
    </lineage>
</organism>
<dbReference type="InterPro" id="IPR050108">
    <property type="entry name" value="CDK"/>
</dbReference>
<dbReference type="SMART" id="SM00220">
    <property type="entry name" value="S_TKc"/>
    <property type="match status" value="1"/>
</dbReference>
<evidence type="ECO:0000256" key="9">
    <source>
        <dbReference type="ARBA" id="ARBA00022840"/>
    </source>
</evidence>
<comment type="subcellular location">
    <subcellularLocation>
        <location evidence="1">Nucleus</location>
    </subcellularLocation>
</comment>
<evidence type="ECO:0000256" key="11">
    <source>
        <dbReference type="ARBA" id="ARBA00041018"/>
    </source>
</evidence>
<feature type="binding site" evidence="16">
    <location>
        <position position="76"/>
    </location>
    <ligand>
        <name>ATP</name>
        <dbReference type="ChEBI" id="CHEBI:30616"/>
    </ligand>
</feature>
<evidence type="ECO:0000256" key="1">
    <source>
        <dbReference type="ARBA" id="ARBA00004123"/>
    </source>
</evidence>
<keyword evidence="10" id="KW-0539">Nucleus</keyword>
<evidence type="ECO:0000256" key="4">
    <source>
        <dbReference type="ARBA" id="ARBA00012425"/>
    </source>
</evidence>
<keyword evidence="9 16" id="KW-0067">ATP-binding</keyword>
<feature type="compositionally biased region" description="Basic and acidic residues" evidence="17">
    <location>
        <begin position="622"/>
        <end position="647"/>
    </location>
</feature>
<sequence length="885" mass="99099">MSLAASYNGSRVDDRASREGNTIKPRVLDTPPDSIGHIREMSQLKHYEVIEKLGQGTFGVVQKAKRKSDGAIVAIKQLLNHSAKEGFPITAMREITILKRLSHNNILSILDMIFEEAKVSNNAEIVQNRGSFYTVSPYMSSDLVGLLENPNIKLELNQIKCIMQQLFTGIQYIHDNNYLHRDIKAANILIDQFGVLKIADFGLARVYHGSAPRLGMGPGGGEKSYTGLVVTRWYRPPEILLGERKYTTAVDIWGIGCVFAELFTGKPILVGKTDADQAKIVFELLGSPLTWADAAKLPHKAEYNSGLACTRTLESRFEKIMPADAIKLLGGLLTLDPYKRFNALDALNHDFFKNEPVPLLPSQMPKFEESHEIDKERYKKMKDRSYPVSELKPPTEIQYDNHSEFRQDTVHSSFGGDRDRDNRYASGKSEYNYAGKLRYEQYGHKSQYDSGKLRHEQYGHKPQHDSGRLRHDQYDSYIPKAPAGDHRPDHPDHRGRNDYYDRGDYYDNPRLDRDRYDRWETRDNNSRDAPPKDLYVPSSTVSKIREVGETYLGKYDSYRKYGDRSRTESASKTVSSLPPKPGVASSLVSRSSFAPKVSSANAIKVSPREDKRVKLGSVTVKEPGRDPMVSEKENVESKDEGKSRVQEPKSPNGKLSPKRPAGPRALETAQKITPDIKVPPPKPIDVAKKEEPVKKDEADKTEEPVKKDESSESTVDKPAEPLKKSESLKKSDSTQSEPARTVTPVKKPESVKSAWGSEPMKNTKVGSISLAIPKTRRATAAAAAAALASLRDKSASPGPSSRIAKRRLEALDPPMPVKRAREGSSKSSNDSESELSDVDQDADLKGENEAVFKDFVNKESLMKDGFWTLLMREKMLYTRSSQGKK</sequence>
<evidence type="ECO:0000256" key="7">
    <source>
        <dbReference type="ARBA" id="ARBA00022741"/>
    </source>
</evidence>
<feature type="region of interest" description="Disordered" evidence="17">
    <location>
        <begin position="788"/>
        <end position="843"/>
    </location>
</feature>
<comment type="similarity">
    <text evidence="2">Belongs to the protein kinase superfamily. CMGC Ser/Thr protein kinase family. CDC2/CDKX subfamily.</text>
</comment>
<evidence type="ECO:0000256" key="16">
    <source>
        <dbReference type="PROSITE-ProRule" id="PRU10141"/>
    </source>
</evidence>
<keyword evidence="5" id="KW-0723">Serine/threonine-protein kinase</keyword>
<dbReference type="Proteomes" id="UP000253472">
    <property type="component" value="Unassembled WGS sequence"/>
</dbReference>
<feature type="compositionally biased region" description="Acidic residues" evidence="17">
    <location>
        <begin position="831"/>
        <end position="841"/>
    </location>
</feature>
<evidence type="ECO:0000259" key="18">
    <source>
        <dbReference type="PROSITE" id="PS50011"/>
    </source>
</evidence>
<comment type="catalytic activity">
    <reaction evidence="14">
        <text>[DNA-directed RNA polymerase] + ATP = phospho-[DNA-directed RNA polymerase] + ADP + H(+)</text>
        <dbReference type="Rhea" id="RHEA:10216"/>
        <dbReference type="Rhea" id="RHEA-COMP:11321"/>
        <dbReference type="Rhea" id="RHEA-COMP:11322"/>
        <dbReference type="ChEBI" id="CHEBI:15378"/>
        <dbReference type="ChEBI" id="CHEBI:30616"/>
        <dbReference type="ChEBI" id="CHEBI:43176"/>
        <dbReference type="ChEBI" id="CHEBI:68546"/>
        <dbReference type="ChEBI" id="CHEBI:456216"/>
        <dbReference type="EC" id="2.7.11.23"/>
    </reaction>
</comment>
<evidence type="ECO:0000256" key="15">
    <source>
        <dbReference type="ARBA" id="ARBA00073250"/>
    </source>
</evidence>
<dbReference type="Gene3D" id="3.30.200.20">
    <property type="entry name" value="Phosphorylase Kinase, domain 1"/>
    <property type="match status" value="1"/>
</dbReference>
<dbReference type="InterPro" id="IPR011009">
    <property type="entry name" value="Kinase-like_dom_sf"/>
</dbReference>
<dbReference type="PROSITE" id="PS00108">
    <property type="entry name" value="PROTEIN_KINASE_ST"/>
    <property type="match status" value="1"/>
</dbReference>
<evidence type="ECO:0000256" key="6">
    <source>
        <dbReference type="ARBA" id="ARBA00022679"/>
    </source>
</evidence>
<dbReference type="EMBL" id="QLNQ01000001">
    <property type="protein sequence ID" value="RCK67161.1"/>
    <property type="molecule type" value="Genomic_DNA"/>
</dbReference>
<evidence type="ECO:0000256" key="2">
    <source>
        <dbReference type="ARBA" id="ARBA00006485"/>
    </source>
</evidence>
<dbReference type="OrthoDB" id="28397at2759"/>
<dbReference type="InterPro" id="IPR017441">
    <property type="entry name" value="Protein_kinase_ATP_BS"/>
</dbReference>
<evidence type="ECO:0000256" key="17">
    <source>
        <dbReference type="SAM" id="MobiDB-lite"/>
    </source>
</evidence>
<keyword evidence="20" id="KW-1185">Reference proteome</keyword>
<dbReference type="FunFam" id="1.10.510.10:FF:000415">
    <property type="entry name" value="CMGC/CDK/CRK7 protein kinase, variant"/>
    <property type="match status" value="1"/>
</dbReference>
<comment type="catalytic activity">
    <reaction evidence="13">
        <text>L-seryl-[protein] + ATP = O-phospho-L-seryl-[protein] + ADP + H(+)</text>
        <dbReference type="Rhea" id="RHEA:17989"/>
        <dbReference type="Rhea" id="RHEA-COMP:9863"/>
        <dbReference type="Rhea" id="RHEA-COMP:11604"/>
        <dbReference type="ChEBI" id="CHEBI:15378"/>
        <dbReference type="ChEBI" id="CHEBI:29999"/>
        <dbReference type="ChEBI" id="CHEBI:30616"/>
        <dbReference type="ChEBI" id="CHEBI:83421"/>
        <dbReference type="ChEBI" id="CHEBI:456216"/>
        <dbReference type="EC" id="2.7.11.22"/>
    </reaction>
</comment>
<feature type="region of interest" description="Disordered" evidence="17">
    <location>
        <begin position="476"/>
        <end position="511"/>
    </location>
</feature>
<keyword evidence="8 19" id="KW-0418">Kinase</keyword>
<name>A0A367YQ77_9ASCO</name>
<proteinExistence type="inferred from homology"/>
<dbReference type="PROSITE" id="PS50011">
    <property type="entry name" value="PROTEIN_KINASE_DOM"/>
    <property type="match status" value="1"/>
</dbReference>
<feature type="region of interest" description="Disordered" evidence="17">
    <location>
        <begin position="560"/>
        <end position="768"/>
    </location>
</feature>
<evidence type="ECO:0000313" key="19">
    <source>
        <dbReference type="EMBL" id="RCK67161.1"/>
    </source>
</evidence>
<evidence type="ECO:0000256" key="10">
    <source>
        <dbReference type="ARBA" id="ARBA00023242"/>
    </source>
</evidence>
<dbReference type="Gene3D" id="1.10.510.10">
    <property type="entry name" value="Transferase(Phosphotransferase) domain 1"/>
    <property type="match status" value="1"/>
</dbReference>
<feature type="compositionally biased region" description="Basic and acidic residues" evidence="17">
    <location>
        <begin position="368"/>
        <end position="377"/>
    </location>
</feature>
<feature type="region of interest" description="Disordered" evidence="17">
    <location>
        <begin position="1"/>
        <end position="32"/>
    </location>
</feature>
<evidence type="ECO:0000256" key="5">
    <source>
        <dbReference type="ARBA" id="ARBA00022527"/>
    </source>
</evidence>
<feature type="compositionally biased region" description="Basic and acidic residues" evidence="17">
    <location>
        <begin position="399"/>
        <end position="409"/>
    </location>
</feature>
<feature type="domain" description="Protein kinase" evidence="18">
    <location>
        <begin position="47"/>
        <end position="352"/>
    </location>
</feature>
<dbReference type="InterPro" id="IPR000719">
    <property type="entry name" value="Prot_kinase_dom"/>
</dbReference>
<dbReference type="EC" id="2.7.11.22" evidence="4"/>
<dbReference type="GO" id="GO:0008353">
    <property type="term" value="F:RNA polymerase II CTD heptapeptide repeat kinase activity"/>
    <property type="evidence" value="ECO:0007669"/>
    <property type="project" value="UniProtKB-EC"/>
</dbReference>
<comment type="caution">
    <text evidence="19">The sequence shown here is derived from an EMBL/GenBank/DDBJ whole genome shotgun (WGS) entry which is preliminary data.</text>
</comment>
<dbReference type="GO" id="GO:0005634">
    <property type="term" value="C:nucleus"/>
    <property type="evidence" value="ECO:0007669"/>
    <property type="project" value="UniProtKB-SubCell"/>
</dbReference>
<feature type="region of interest" description="Disordered" evidence="17">
    <location>
        <begin position="368"/>
        <end position="427"/>
    </location>
</feature>
<dbReference type="InterPro" id="IPR008271">
    <property type="entry name" value="Ser/Thr_kinase_AS"/>
</dbReference>
<evidence type="ECO:0000256" key="3">
    <source>
        <dbReference type="ARBA" id="ARBA00012409"/>
    </source>
</evidence>
<evidence type="ECO:0000256" key="12">
    <source>
        <dbReference type="ARBA" id="ARBA00047811"/>
    </source>
</evidence>
<feature type="compositionally biased region" description="Basic and acidic residues" evidence="17">
    <location>
        <begin position="483"/>
        <end position="511"/>
    </location>
</feature>
<dbReference type="AlphaFoldDB" id="A0A367YQ77"/>
<evidence type="ECO:0000256" key="14">
    <source>
        <dbReference type="ARBA" id="ARBA00049280"/>
    </source>
</evidence>
<dbReference type="STRING" id="5486.A0A367YQ77"/>
<protein>
    <recommendedName>
        <fullName evidence="11">Serine/threonine-protein kinase BUR1</fullName>
        <ecNumber evidence="4">2.7.11.22</ecNumber>
        <ecNumber evidence="3">2.7.11.23</ecNumber>
    </recommendedName>
    <alternativeName>
        <fullName evidence="15">Serine/threonine-protein kinase bur1</fullName>
    </alternativeName>
</protein>
<feature type="compositionally biased region" description="Basic and acidic residues" evidence="17">
    <location>
        <begin position="560"/>
        <end position="569"/>
    </location>
</feature>
<comment type="catalytic activity">
    <reaction evidence="12">
        <text>L-threonyl-[protein] + ATP = O-phospho-L-threonyl-[protein] + ADP + H(+)</text>
        <dbReference type="Rhea" id="RHEA:46608"/>
        <dbReference type="Rhea" id="RHEA-COMP:11060"/>
        <dbReference type="Rhea" id="RHEA-COMP:11605"/>
        <dbReference type="ChEBI" id="CHEBI:15378"/>
        <dbReference type="ChEBI" id="CHEBI:30013"/>
        <dbReference type="ChEBI" id="CHEBI:30616"/>
        <dbReference type="ChEBI" id="CHEBI:61977"/>
        <dbReference type="ChEBI" id="CHEBI:456216"/>
        <dbReference type="EC" id="2.7.11.22"/>
    </reaction>
</comment>
<accession>A0A367YQ77</accession>
<evidence type="ECO:0000256" key="13">
    <source>
        <dbReference type="ARBA" id="ARBA00048367"/>
    </source>
</evidence>
<keyword evidence="6" id="KW-0808">Transferase</keyword>
<dbReference type="PANTHER" id="PTHR24056:SF233">
    <property type="entry name" value="CYCLIN-DEPENDENT KINASE 9"/>
    <property type="match status" value="1"/>
</dbReference>
<dbReference type="PANTHER" id="PTHR24056">
    <property type="entry name" value="CELL DIVISION PROTEIN KINASE"/>
    <property type="match status" value="1"/>
</dbReference>